<dbReference type="EMBL" id="JRES01001177">
    <property type="protein sequence ID" value="KNC24774.1"/>
    <property type="molecule type" value="Genomic_DNA"/>
</dbReference>
<reference evidence="1 2" key="1">
    <citation type="journal article" date="2015" name="Nat. Commun.">
        <title>Lucilia cuprina genome unlocks parasitic fly biology to underpin future interventions.</title>
        <authorList>
            <person name="Anstead C.A."/>
            <person name="Korhonen P.K."/>
            <person name="Young N.D."/>
            <person name="Hall R.S."/>
            <person name="Jex A.R."/>
            <person name="Murali S.C."/>
            <person name="Hughes D.S."/>
            <person name="Lee S.F."/>
            <person name="Perry T."/>
            <person name="Stroehlein A.J."/>
            <person name="Ansell B.R."/>
            <person name="Breugelmans B."/>
            <person name="Hofmann A."/>
            <person name="Qu J."/>
            <person name="Dugan S."/>
            <person name="Lee S.L."/>
            <person name="Chao H."/>
            <person name="Dinh H."/>
            <person name="Han Y."/>
            <person name="Doddapaneni H.V."/>
            <person name="Worley K.C."/>
            <person name="Muzny D.M."/>
            <person name="Ioannidis P."/>
            <person name="Waterhouse R.M."/>
            <person name="Zdobnov E.M."/>
            <person name="James P.J."/>
            <person name="Bagnall N.H."/>
            <person name="Kotze A.C."/>
            <person name="Gibbs R.A."/>
            <person name="Richards S."/>
            <person name="Batterham P."/>
            <person name="Gasser R.B."/>
        </authorList>
    </citation>
    <scope>NUCLEOTIDE SEQUENCE [LARGE SCALE GENOMIC DNA]</scope>
    <source>
        <strain evidence="1 2">LS</strain>
        <tissue evidence="1">Full body</tissue>
    </source>
</reference>
<keyword evidence="2" id="KW-1185">Reference proteome</keyword>
<dbReference type="Proteomes" id="UP000037069">
    <property type="component" value="Unassembled WGS sequence"/>
</dbReference>
<organism evidence="1 2">
    <name type="scientific">Lucilia cuprina</name>
    <name type="common">Green bottle fly</name>
    <name type="synonym">Australian sheep blowfly</name>
    <dbReference type="NCBI Taxonomy" id="7375"/>
    <lineage>
        <taxon>Eukaryota</taxon>
        <taxon>Metazoa</taxon>
        <taxon>Ecdysozoa</taxon>
        <taxon>Arthropoda</taxon>
        <taxon>Hexapoda</taxon>
        <taxon>Insecta</taxon>
        <taxon>Pterygota</taxon>
        <taxon>Neoptera</taxon>
        <taxon>Endopterygota</taxon>
        <taxon>Diptera</taxon>
        <taxon>Brachycera</taxon>
        <taxon>Muscomorpha</taxon>
        <taxon>Oestroidea</taxon>
        <taxon>Calliphoridae</taxon>
        <taxon>Luciliinae</taxon>
        <taxon>Lucilia</taxon>
    </lineage>
</organism>
<comment type="caution">
    <text evidence="1">The sequence shown here is derived from an EMBL/GenBank/DDBJ whole genome shotgun (WGS) entry which is preliminary data.</text>
</comment>
<accession>A0A0L0BZX6</accession>
<evidence type="ECO:0000313" key="2">
    <source>
        <dbReference type="Proteomes" id="UP000037069"/>
    </source>
</evidence>
<gene>
    <name evidence="1" type="ORF">FF38_10704</name>
</gene>
<protein>
    <submittedName>
        <fullName evidence="1">Uncharacterized protein</fullName>
    </submittedName>
</protein>
<sequence length="207" mass="24383">MYINDPFQYFKKKGAQTNCSKVLWPRVRGLSSLRDEEHFALGPGFWYIRPFEAGKVLLEIQSPVIFASLNSLRDSLRDFEISADHHGGLPLSLFEFKSHLERVIIPYTTLVGRLTLISSYFMFPTMKYEEVYLIRDTCVRILLAKHFPIAKQLCCKLAHYTLCNKLYRRTNGIFNALKWCKLPKLILTISDLYNYFPRFKKANWRDR</sequence>
<evidence type="ECO:0000313" key="1">
    <source>
        <dbReference type="EMBL" id="KNC24774.1"/>
    </source>
</evidence>
<name>A0A0L0BZX6_LUCCU</name>
<dbReference type="AlphaFoldDB" id="A0A0L0BZX6"/>
<proteinExistence type="predicted"/>